<accession>A0ABD3CBH0</accession>
<dbReference type="PANTHER" id="PTHR35725">
    <property type="entry name" value="CLASSICAL ARABINOGALACTAN PROTEIN 26"/>
    <property type="match status" value="1"/>
</dbReference>
<keyword evidence="4" id="KW-1185">Reference proteome</keyword>
<dbReference type="Proteomes" id="UP001632038">
    <property type="component" value="Unassembled WGS sequence"/>
</dbReference>
<dbReference type="AlphaFoldDB" id="A0ABD3CBH0"/>
<keyword evidence="2" id="KW-0732">Signal</keyword>
<feature type="region of interest" description="Disordered" evidence="1">
    <location>
        <begin position="51"/>
        <end position="88"/>
    </location>
</feature>
<name>A0ABD3CBH0_9LAMI</name>
<organism evidence="3 4">
    <name type="scientific">Castilleja foliolosa</name>
    <dbReference type="NCBI Taxonomy" id="1961234"/>
    <lineage>
        <taxon>Eukaryota</taxon>
        <taxon>Viridiplantae</taxon>
        <taxon>Streptophyta</taxon>
        <taxon>Embryophyta</taxon>
        <taxon>Tracheophyta</taxon>
        <taxon>Spermatophyta</taxon>
        <taxon>Magnoliopsida</taxon>
        <taxon>eudicotyledons</taxon>
        <taxon>Gunneridae</taxon>
        <taxon>Pentapetalae</taxon>
        <taxon>asterids</taxon>
        <taxon>lamiids</taxon>
        <taxon>Lamiales</taxon>
        <taxon>Orobanchaceae</taxon>
        <taxon>Pedicularideae</taxon>
        <taxon>Castillejinae</taxon>
        <taxon>Castilleja</taxon>
    </lineage>
</organism>
<feature type="chain" id="PRO_5044800000" evidence="2">
    <location>
        <begin position="25"/>
        <end position="130"/>
    </location>
</feature>
<evidence type="ECO:0000256" key="2">
    <source>
        <dbReference type="SAM" id="SignalP"/>
    </source>
</evidence>
<evidence type="ECO:0000256" key="1">
    <source>
        <dbReference type="SAM" id="MobiDB-lite"/>
    </source>
</evidence>
<dbReference type="PANTHER" id="PTHR35725:SF3">
    <property type="entry name" value="CLASSICAL ARABINOGALACTAN PROTEIN 25"/>
    <property type="match status" value="1"/>
</dbReference>
<reference evidence="4" key="1">
    <citation type="journal article" date="2024" name="IScience">
        <title>Strigolactones Initiate the Formation of Haustorium-like Structures in Castilleja.</title>
        <authorList>
            <person name="Buerger M."/>
            <person name="Peterson D."/>
            <person name="Chory J."/>
        </authorList>
    </citation>
    <scope>NUCLEOTIDE SEQUENCE [LARGE SCALE GENOMIC DNA]</scope>
</reference>
<evidence type="ECO:0000313" key="3">
    <source>
        <dbReference type="EMBL" id="KAL3626155.1"/>
    </source>
</evidence>
<protein>
    <submittedName>
        <fullName evidence="3">Uncharacterized protein</fullName>
    </submittedName>
</protein>
<dbReference type="EMBL" id="JAVIJP010000047">
    <property type="protein sequence ID" value="KAL3626155.1"/>
    <property type="molecule type" value="Genomic_DNA"/>
</dbReference>
<evidence type="ECO:0000313" key="4">
    <source>
        <dbReference type="Proteomes" id="UP001632038"/>
    </source>
</evidence>
<comment type="caution">
    <text evidence="3">The sequence shown here is derived from an EMBL/GenBank/DDBJ whole genome shotgun (WGS) entry which is preliminary data.</text>
</comment>
<sequence length="130" mass="13797">MANKNSHFIFLAIFILSLTSKSHQQSLQIPAIISAAPALLPDDPNTEILSPDITPLFPSPGGPARSSMPTTIPSSRSPPNPDSTTTVWPDSVSAFAPTGPVQESSAVSKGLGKGIYISSFFALFMMFFMI</sequence>
<dbReference type="InterPro" id="IPR039346">
    <property type="entry name" value="AGP25/26"/>
</dbReference>
<proteinExistence type="predicted"/>
<gene>
    <name evidence="3" type="ORF">CASFOL_029704</name>
</gene>
<feature type="signal peptide" evidence="2">
    <location>
        <begin position="1"/>
        <end position="24"/>
    </location>
</feature>